<reference evidence="9" key="2">
    <citation type="submission" date="2021-04" db="EMBL/GenBank/DDBJ databases">
        <authorList>
            <person name="Dong X."/>
        </authorList>
    </citation>
    <scope>NUCLEOTIDE SEQUENCE</scope>
    <source>
        <strain evidence="9">LLY</strain>
    </source>
</reference>
<dbReference type="AlphaFoldDB" id="A0A9E5D8Y2"/>
<feature type="domain" description="Endonuclease/exonuclease/phosphatase" evidence="8">
    <location>
        <begin position="7"/>
        <end position="248"/>
    </location>
</feature>
<name>A0A9E5D8Y2_9EURY</name>
<dbReference type="PROSITE" id="PS51435">
    <property type="entry name" value="AP_NUCLEASE_F1_4"/>
    <property type="match status" value="1"/>
</dbReference>
<dbReference type="GO" id="GO:0046872">
    <property type="term" value="F:metal ion binding"/>
    <property type="evidence" value="ECO:0007669"/>
    <property type="project" value="UniProtKB-KW"/>
</dbReference>
<dbReference type="InterPro" id="IPR020847">
    <property type="entry name" value="AP_endonuclease_F1_BS"/>
</dbReference>
<dbReference type="InterPro" id="IPR005135">
    <property type="entry name" value="Endo/exonuclease/phosphatase"/>
</dbReference>
<accession>A0A9E5D8Y2</accession>
<feature type="binding site" evidence="6">
    <location>
        <position position="10"/>
    </location>
    <ligand>
        <name>Mg(2+)</name>
        <dbReference type="ChEBI" id="CHEBI:18420"/>
        <label>1</label>
    </ligand>
</feature>
<feature type="site" description="Transition state stabilizer" evidence="7">
    <location>
        <position position="153"/>
    </location>
</feature>
<dbReference type="Proteomes" id="UP001056766">
    <property type="component" value="Unassembled WGS sequence"/>
</dbReference>
<sequence>MASIYILSWNVNGLRSMLKKGFVEWMEATQPDILCLQETKATEIQLPKELRHIHGYVPYFFSAERKGYSGVGIYTKVPPVEVKYGLGVPRFDREGRTLIAEFEDFVLFNIYFPNGKASDERLEYKMDFYNAFMEVADSMKDAGKNVIICGDVNTAHKEIDLARPKQNERSSGFLPQEREWIDTFLGHGYLDTLRMFEQGPGNYTWWDMKTRARDRNVGWRIDYFFASGGLKDRIRSAYILSDVMGSDHCPIGIELETGHSS</sequence>
<feature type="active site" description="Proton donor/acceptor" evidence="5">
    <location>
        <position position="151"/>
    </location>
</feature>
<keyword evidence="2 6" id="KW-0479">Metal-binding</keyword>
<dbReference type="SUPFAM" id="SSF56219">
    <property type="entry name" value="DNase I-like"/>
    <property type="match status" value="1"/>
</dbReference>
<comment type="cofactor">
    <cofactor evidence="6">
        <name>Mg(2+)</name>
        <dbReference type="ChEBI" id="CHEBI:18420"/>
    </cofactor>
    <cofactor evidence="6">
        <name>Mn(2+)</name>
        <dbReference type="ChEBI" id="CHEBI:29035"/>
    </cofactor>
    <text evidence="6">Probably binds two magnesium or manganese ions per subunit.</text>
</comment>
<feature type="binding site" evidence="6">
    <location>
        <position position="247"/>
    </location>
    <ligand>
        <name>Mg(2+)</name>
        <dbReference type="ChEBI" id="CHEBI:18420"/>
        <label>1</label>
    </ligand>
</feature>
<evidence type="ECO:0000256" key="5">
    <source>
        <dbReference type="PIRSR" id="PIRSR604808-1"/>
    </source>
</evidence>
<dbReference type="CDD" id="cd09085">
    <property type="entry name" value="Mth212-like_AP-endo"/>
    <property type="match status" value="1"/>
</dbReference>
<evidence type="ECO:0000256" key="4">
    <source>
        <dbReference type="ARBA" id="ARBA00022842"/>
    </source>
</evidence>
<dbReference type="Gene3D" id="3.60.10.10">
    <property type="entry name" value="Endonuclease/exonuclease/phosphatase"/>
    <property type="match status" value="1"/>
</dbReference>
<evidence type="ECO:0000256" key="1">
    <source>
        <dbReference type="ARBA" id="ARBA00007092"/>
    </source>
</evidence>
<keyword evidence="6" id="KW-0464">Manganese</keyword>
<dbReference type="NCBIfam" id="TIGR00195">
    <property type="entry name" value="exoDNase_III"/>
    <property type="match status" value="1"/>
</dbReference>
<feature type="binding site" evidence="6">
    <location>
        <position position="151"/>
    </location>
    <ligand>
        <name>Mg(2+)</name>
        <dbReference type="ChEBI" id="CHEBI:18420"/>
        <label>1</label>
    </ligand>
</feature>
<evidence type="ECO:0000256" key="3">
    <source>
        <dbReference type="ARBA" id="ARBA00022801"/>
    </source>
</evidence>
<dbReference type="NCBIfam" id="TIGR00633">
    <property type="entry name" value="xth"/>
    <property type="match status" value="1"/>
</dbReference>
<dbReference type="GO" id="GO:0003677">
    <property type="term" value="F:DNA binding"/>
    <property type="evidence" value="ECO:0007669"/>
    <property type="project" value="InterPro"/>
</dbReference>
<dbReference type="PANTHER" id="PTHR22748:SF6">
    <property type="entry name" value="DNA-(APURINIC OR APYRIMIDINIC SITE) ENDONUCLEASE"/>
    <property type="match status" value="1"/>
</dbReference>
<feature type="binding site" evidence="6">
    <location>
        <position position="248"/>
    </location>
    <ligand>
        <name>Mg(2+)</name>
        <dbReference type="ChEBI" id="CHEBI:18420"/>
        <label>1</label>
    </ligand>
</feature>
<organism evidence="9 10">
    <name type="scientific">Methanococcoides seepicolus</name>
    <dbReference type="NCBI Taxonomy" id="2828780"/>
    <lineage>
        <taxon>Archaea</taxon>
        <taxon>Methanobacteriati</taxon>
        <taxon>Methanobacteriota</taxon>
        <taxon>Stenosarchaea group</taxon>
        <taxon>Methanomicrobia</taxon>
        <taxon>Methanosarcinales</taxon>
        <taxon>Methanosarcinaceae</taxon>
        <taxon>Methanococcoides</taxon>
    </lineage>
</organism>
<protein>
    <submittedName>
        <fullName evidence="9">Exodeoxyribonuclease III</fullName>
        <ecNumber evidence="9">3.1.11.2</ecNumber>
    </submittedName>
</protein>
<feature type="site" description="Interaction with DNA substrate" evidence="7">
    <location>
        <position position="248"/>
    </location>
</feature>
<dbReference type="PROSITE" id="PS00726">
    <property type="entry name" value="AP_NUCLEASE_F1_1"/>
    <property type="match status" value="1"/>
</dbReference>
<feature type="active site" description="Proton acceptor" evidence="5">
    <location>
        <position position="248"/>
    </location>
</feature>
<evidence type="ECO:0000313" key="9">
    <source>
        <dbReference type="EMBL" id="MCM1985780.1"/>
    </source>
</evidence>
<feature type="site" description="Important for catalytic activity" evidence="7">
    <location>
        <position position="222"/>
    </location>
</feature>
<dbReference type="GO" id="GO:0006284">
    <property type="term" value="P:base-excision repair"/>
    <property type="evidence" value="ECO:0007669"/>
    <property type="project" value="TreeGrafter"/>
</dbReference>
<dbReference type="GO" id="GO:0008311">
    <property type="term" value="F:double-stranded DNA 3'-5' DNA exonuclease activity"/>
    <property type="evidence" value="ECO:0007669"/>
    <property type="project" value="UniProtKB-EC"/>
</dbReference>
<reference evidence="9" key="1">
    <citation type="journal article" date="2021" name="mSystems">
        <title>Bacteria and Archaea Synergistically Convert Glycine Betaine to Biogenic Methane in the Formosa Cold Seep of the South China Sea.</title>
        <authorList>
            <person name="Li L."/>
            <person name="Zhang W."/>
            <person name="Zhang S."/>
            <person name="Song L."/>
            <person name="Sun Q."/>
            <person name="Zhang H."/>
            <person name="Xiang H."/>
            <person name="Dong X."/>
        </authorList>
    </citation>
    <scope>NUCLEOTIDE SEQUENCE</scope>
    <source>
        <strain evidence="9">LLY</strain>
    </source>
</reference>
<dbReference type="Pfam" id="PF03372">
    <property type="entry name" value="Exo_endo_phos"/>
    <property type="match status" value="1"/>
</dbReference>
<evidence type="ECO:0000313" key="10">
    <source>
        <dbReference type="Proteomes" id="UP001056766"/>
    </source>
</evidence>
<dbReference type="GO" id="GO:0008081">
    <property type="term" value="F:phosphoric diester hydrolase activity"/>
    <property type="evidence" value="ECO:0007669"/>
    <property type="project" value="TreeGrafter"/>
</dbReference>
<dbReference type="PANTHER" id="PTHR22748">
    <property type="entry name" value="AP ENDONUCLEASE"/>
    <property type="match status" value="1"/>
</dbReference>
<evidence type="ECO:0000256" key="7">
    <source>
        <dbReference type="PIRSR" id="PIRSR604808-3"/>
    </source>
</evidence>
<dbReference type="RefSeq" id="WP_250867154.1">
    <property type="nucleotide sequence ID" value="NZ_JAGSOI010000004.1"/>
</dbReference>
<evidence type="ECO:0000256" key="2">
    <source>
        <dbReference type="ARBA" id="ARBA00022723"/>
    </source>
</evidence>
<dbReference type="FunFam" id="3.60.10.10:FF:000026">
    <property type="entry name" value="Exodeoxyribonuclease III"/>
    <property type="match status" value="1"/>
</dbReference>
<dbReference type="EC" id="3.1.11.2" evidence="9"/>
<keyword evidence="3 9" id="KW-0378">Hydrolase</keyword>
<comment type="caution">
    <text evidence="9">The sequence shown here is derived from an EMBL/GenBank/DDBJ whole genome shotgun (WGS) entry which is preliminary data.</text>
</comment>
<keyword evidence="4 6" id="KW-0460">Magnesium</keyword>
<evidence type="ECO:0000256" key="6">
    <source>
        <dbReference type="PIRSR" id="PIRSR604808-2"/>
    </source>
</evidence>
<feature type="binding site" evidence="6">
    <location>
        <position position="153"/>
    </location>
    <ligand>
        <name>Mg(2+)</name>
        <dbReference type="ChEBI" id="CHEBI:18420"/>
        <label>1</label>
    </ligand>
</feature>
<keyword evidence="10" id="KW-1185">Reference proteome</keyword>
<evidence type="ECO:0000259" key="8">
    <source>
        <dbReference type="Pfam" id="PF03372"/>
    </source>
</evidence>
<comment type="similarity">
    <text evidence="1">Belongs to the DNA repair enzymes AP/ExoA family.</text>
</comment>
<feature type="binding site" evidence="6">
    <location>
        <position position="38"/>
    </location>
    <ligand>
        <name>Mg(2+)</name>
        <dbReference type="ChEBI" id="CHEBI:18420"/>
        <label>1</label>
    </ligand>
</feature>
<proteinExistence type="inferred from homology"/>
<feature type="active site" evidence="5">
    <location>
        <position position="111"/>
    </location>
</feature>
<dbReference type="EMBL" id="JAGSOI010000004">
    <property type="protein sequence ID" value="MCM1985780.1"/>
    <property type="molecule type" value="Genomic_DNA"/>
</dbReference>
<dbReference type="GO" id="GO:0003906">
    <property type="term" value="F:DNA-(apurinic or apyrimidinic site) endonuclease activity"/>
    <property type="evidence" value="ECO:0007669"/>
    <property type="project" value="TreeGrafter"/>
</dbReference>
<gene>
    <name evidence="9" type="primary">xth</name>
    <name evidence="9" type="ORF">KDK67_01920</name>
</gene>
<dbReference type="InterPro" id="IPR036691">
    <property type="entry name" value="Endo/exonu/phosph_ase_sf"/>
</dbReference>
<dbReference type="InterPro" id="IPR004808">
    <property type="entry name" value="AP_endonuc_1"/>
</dbReference>